<reference evidence="2" key="1">
    <citation type="journal article" date="2023" name="Mol. Biol. Evol.">
        <title>Third-Generation Sequencing Reveals the Adaptive Role of the Epigenome in Three Deep-Sea Polychaetes.</title>
        <authorList>
            <person name="Perez M."/>
            <person name="Aroh O."/>
            <person name="Sun Y."/>
            <person name="Lan Y."/>
            <person name="Juniper S.K."/>
            <person name="Young C.R."/>
            <person name="Angers B."/>
            <person name="Qian P.Y."/>
        </authorList>
    </citation>
    <scope>NUCLEOTIDE SEQUENCE</scope>
    <source>
        <strain evidence="2">P08H-3</strain>
    </source>
</reference>
<keyword evidence="1" id="KW-0812">Transmembrane</keyword>
<dbReference type="EMBL" id="JAODUP010000022">
    <property type="protein sequence ID" value="KAK2167906.1"/>
    <property type="molecule type" value="Genomic_DNA"/>
</dbReference>
<dbReference type="InterPro" id="IPR026788">
    <property type="entry name" value="Tmem141"/>
</dbReference>
<evidence type="ECO:0000313" key="2">
    <source>
        <dbReference type="EMBL" id="KAK2167906.1"/>
    </source>
</evidence>
<accession>A0AAD9NGZ3</accession>
<keyword evidence="1" id="KW-1133">Transmembrane helix</keyword>
<dbReference type="Proteomes" id="UP001208570">
    <property type="component" value="Unassembled WGS sequence"/>
</dbReference>
<dbReference type="Gene3D" id="1.10.3350.20">
    <property type="entry name" value="Tmem141 protein family"/>
    <property type="match status" value="1"/>
</dbReference>
<feature type="transmembrane region" description="Helical" evidence="1">
    <location>
        <begin position="70"/>
        <end position="90"/>
    </location>
</feature>
<gene>
    <name evidence="2" type="ORF">LSH36_22g02057</name>
</gene>
<dbReference type="AlphaFoldDB" id="A0AAD9NGZ3"/>
<proteinExistence type="predicted"/>
<evidence type="ECO:0000256" key="1">
    <source>
        <dbReference type="SAM" id="Phobius"/>
    </source>
</evidence>
<keyword evidence="1" id="KW-0472">Membrane</keyword>
<feature type="non-terminal residue" evidence="2">
    <location>
        <position position="114"/>
    </location>
</feature>
<dbReference type="Pfam" id="PF15110">
    <property type="entry name" value="TMEM141"/>
    <property type="match status" value="1"/>
</dbReference>
<feature type="transmembrane region" description="Helical" evidence="1">
    <location>
        <begin position="41"/>
        <end position="64"/>
    </location>
</feature>
<dbReference type="InterPro" id="IPR038259">
    <property type="entry name" value="Tmem141_sf"/>
</dbReference>
<comment type="caution">
    <text evidence="2">The sequence shown here is derived from an EMBL/GenBank/DDBJ whole genome shotgun (WGS) entry which is preliminary data.</text>
</comment>
<keyword evidence="3" id="KW-1185">Reference proteome</keyword>
<name>A0AAD9NGZ3_9ANNE</name>
<sequence>DLAKYMECQSQALGRGMQSSVIGKCHLAGNNEIVFTQKSSFLINIVCAVFVGAVSVFLGCYLVNKKIPINPAMMIMTPIGGGIIIALTVTRMESKKCQQKWQALQEKPKEESKG</sequence>
<organism evidence="2 3">
    <name type="scientific">Paralvinella palmiformis</name>
    <dbReference type="NCBI Taxonomy" id="53620"/>
    <lineage>
        <taxon>Eukaryota</taxon>
        <taxon>Metazoa</taxon>
        <taxon>Spiralia</taxon>
        <taxon>Lophotrochozoa</taxon>
        <taxon>Annelida</taxon>
        <taxon>Polychaeta</taxon>
        <taxon>Sedentaria</taxon>
        <taxon>Canalipalpata</taxon>
        <taxon>Terebellida</taxon>
        <taxon>Terebelliformia</taxon>
        <taxon>Alvinellidae</taxon>
        <taxon>Paralvinella</taxon>
    </lineage>
</organism>
<protein>
    <submittedName>
        <fullName evidence="2">Uncharacterized protein</fullName>
    </submittedName>
</protein>
<evidence type="ECO:0000313" key="3">
    <source>
        <dbReference type="Proteomes" id="UP001208570"/>
    </source>
</evidence>